<proteinExistence type="predicted"/>
<dbReference type="Gene3D" id="3.90.75.20">
    <property type="match status" value="1"/>
</dbReference>
<dbReference type="SUPFAM" id="SSF54060">
    <property type="entry name" value="His-Me finger endonucleases"/>
    <property type="match status" value="1"/>
</dbReference>
<evidence type="ECO:0008006" key="5">
    <source>
        <dbReference type="Google" id="ProtNLM"/>
    </source>
</evidence>
<dbReference type="InterPro" id="IPR003615">
    <property type="entry name" value="HNH_nuc"/>
</dbReference>
<dbReference type="GO" id="GO:0016788">
    <property type="term" value="F:hydrolase activity, acting on ester bonds"/>
    <property type="evidence" value="ECO:0007669"/>
    <property type="project" value="InterPro"/>
</dbReference>
<comment type="caution">
    <text evidence="3">The sequence shown here is derived from an EMBL/GenBank/DDBJ whole genome shotgun (WGS) entry which is preliminary data.</text>
</comment>
<evidence type="ECO:0000259" key="1">
    <source>
        <dbReference type="Pfam" id="PF07463"/>
    </source>
</evidence>
<name>A0A5M8P4K6_9BACT</name>
<feature type="domain" description="HNH nuclease" evidence="2">
    <location>
        <begin position="69"/>
        <end position="112"/>
    </location>
</feature>
<dbReference type="EMBL" id="SNRX01000003">
    <property type="protein sequence ID" value="KAA6303160.1"/>
    <property type="molecule type" value="Genomic_DNA"/>
</dbReference>
<dbReference type="Pfam" id="PF07463">
    <property type="entry name" value="NUMOD4"/>
    <property type="match status" value="1"/>
</dbReference>
<feature type="domain" description="NUMOD4" evidence="1">
    <location>
        <begin position="17"/>
        <end position="57"/>
    </location>
</feature>
<dbReference type="Pfam" id="PF13392">
    <property type="entry name" value="HNH_3"/>
    <property type="match status" value="1"/>
</dbReference>
<organism evidence="3 4">
    <name type="scientific">Candidatus Ordinivivax streblomastigis</name>
    <dbReference type="NCBI Taxonomy" id="2540710"/>
    <lineage>
        <taxon>Bacteria</taxon>
        <taxon>Pseudomonadati</taxon>
        <taxon>Bacteroidota</taxon>
        <taxon>Bacteroidia</taxon>
        <taxon>Bacteroidales</taxon>
        <taxon>Candidatus Ordinivivax</taxon>
    </lineage>
</organism>
<gene>
    <name evidence="3" type="ORF">EZS26_000763</name>
</gene>
<protein>
    <recommendedName>
        <fullName evidence="5">HNH endonuclease</fullName>
    </recommendedName>
</protein>
<dbReference type="Proteomes" id="UP000324575">
    <property type="component" value="Unassembled WGS sequence"/>
</dbReference>
<accession>A0A5M8P4K6</accession>
<reference evidence="3 4" key="1">
    <citation type="submission" date="2019-03" db="EMBL/GenBank/DDBJ databases">
        <title>Single cell metagenomics reveals metabolic interactions within the superorganism composed of flagellate Streblomastix strix and complex community of Bacteroidetes bacteria on its surface.</title>
        <authorList>
            <person name="Treitli S.C."/>
            <person name="Kolisko M."/>
            <person name="Husnik F."/>
            <person name="Keeling P."/>
            <person name="Hampl V."/>
        </authorList>
    </citation>
    <scope>NUCLEOTIDE SEQUENCE [LARGE SCALE GENOMIC DNA]</scope>
    <source>
        <strain evidence="3">St1</strain>
    </source>
</reference>
<evidence type="ECO:0000313" key="3">
    <source>
        <dbReference type="EMBL" id="KAA6303160.1"/>
    </source>
</evidence>
<dbReference type="InterPro" id="IPR044925">
    <property type="entry name" value="His-Me_finger_sf"/>
</dbReference>
<dbReference type="InterPro" id="IPR010902">
    <property type="entry name" value="NUMOD4"/>
</dbReference>
<dbReference type="AlphaFoldDB" id="A0A5M8P4K6"/>
<sequence length="176" mass="20598">MLGYFISERGYGMTMDEIWKDVVGFENHYEVSNLGNLRRKKSKRLRSIDYANEYPTILLSVNGKHKTFRVHRIVANAFLPKQEGKQHVNHISGNKRDNSVSNLEWVTQAENNLHSYQILNHKKHLTGKIPPNRKLNDLDIPEMDRLNKSGLSTEKIGEIYRIDGSTIRKHLRKYRK</sequence>
<evidence type="ECO:0000259" key="2">
    <source>
        <dbReference type="Pfam" id="PF13392"/>
    </source>
</evidence>
<evidence type="ECO:0000313" key="4">
    <source>
        <dbReference type="Proteomes" id="UP000324575"/>
    </source>
</evidence>